<dbReference type="InterPro" id="IPR009057">
    <property type="entry name" value="Homeodomain-like_sf"/>
</dbReference>
<dbReference type="PROSITE" id="PS50071">
    <property type="entry name" value="HOMEOBOX_2"/>
    <property type="match status" value="1"/>
</dbReference>
<comment type="subcellular location">
    <subcellularLocation>
        <location evidence="1 5 6">Nucleus</location>
    </subcellularLocation>
</comment>
<keyword evidence="4 5" id="KW-0539">Nucleus</keyword>
<evidence type="ECO:0000256" key="5">
    <source>
        <dbReference type="PROSITE-ProRule" id="PRU00108"/>
    </source>
</evidence>
<evidence type="ECO:0000256" key="1">
    <source>
        <dbReference type="ARBA" id="ARBA00004123"/>
    </source>
</evidence>
<feature type="DNA-binding region" description="Homeobox" evidence="5">
    <location>
        <begin position="39"/>
        <end position="85"/>
    </location>
</feature>
<reference evidence="9" key="1">
    <citation type="submission" date="2018-07" db="EMBL/GenBank/DDBJ databases">
        <authorList>
            <person name="Quirk P.G."/>
            <person name="Krulwich T.A."/>
        </authorList>
    </citation>
    <scope>NUCLEOTIDE SEQUENCE</scope>
</reference>
<dbReference type="InterPro" id="IPR000047">
    <property type="entry name" value="HTH_motif"/>
</dbReference>
<feature type="transmembrane region" description="Helical" evidence="7">
    <location>
        <begin position="12"/>
        <end position="35"/>
    </location>
</feature>
<evidence type="ECO:0000256" key="6">
    <source>
        <dbReference type="RuleBase" id="RU000682"/>
    </source>
</evidence>
<organism evidence="9">
    <name type="scientific">Culicoides sonorensis</name>
    <name type="common">Biting midge</name>
    <dbReference type="NCBI Taxonomy" id="179676"/>
    <lineage>
        <taxon>Eukaryota</taxon>
        <taxon>Metazoa</taxon>
        <taxon>Ecdysozoa</taxon>
        <taxon>Arthropoda</taxon>
        <taxon>Hexapoda</taxon>
        <taxon>Insecta</taxon>
        <taxon>Pterygota</taxon>
        <taxon>Neoptera</taxon>
        <taxon>Endopterygota</taxon>
        <taxon>Diptera</taxon>
        <taxon>Nematocera</taxon>
        <taxon>Chironomoidea</taxon>
        <taxon>Ceratopogonidae</taxon>
        <taxon>Ceratopogoninae</taxon>
        <taxon>Culicoides</taxon>
        <taxon>Monoculicoides</taxon>
    </lineage>
</organism>
<dbReference type="AlphaFoldDB" id="A0A336LMS4"/>
<dbReference type="CDD" id="cd00086">
    <property type="entry name" value="homeodomain"/>
    <property type="match status" value="1"/>
</dbReference>
<dbReference type="VEuPathDB" id="VectorBase:CSON005628"/>
<dbReference type="FunFam" id="1.10.10.60:FF:000679">
    <property type="entry name" value="Homeobox protein aristaless"/>
    <property type="match status" value="1"/>
</dbReference>
<name>A0A336LMS4_CULSO</name>
<dbReference type="GO" id="GO:0000981">
    <property type="term" value="F:DNA-binding transcription factor activity, RNA polymerase II-specific"/>
    <property type="evidence" value="ECO:0007669"/>
    <property type="project" value="InterPro"/>
</dbReference>
<evidence type="ECO:0000313" key="9">
    <source>
        <dbReference type="EMBL" id="SSX17919.1"/>
    </source>
</evidence>
<evidence type="ECO:0000259" key="8">
    <source>
        <dbReference type="PROSITE" id="PS50071"/>
    </source>
</evidence>
<dbReference type="Gene3D" id="1.10.10.60">
    <property type="entry name" value="Homeodomain-like"/>
    <property type="match status" value="1"/>
</dbReference>
<dbReference type="PANTHER" id="PTHR24329">
    <property type="entry name" value="HOMEOBOX PROTEIN ARISTALESS"/>
    <property type="match status" value="1"/>
</dbReference>
<dbReference type="GO" id="GO:0000977">
    <property type="term" value="F:RNA polymerase II transcription regulatory region sequence-specific DNA binding"/>
    <property type="evidence" value="ECO:0007669"/>
    <property type="project" value="TreeGrafter"/>
</dbReference>
<dbReference type="InterPro" id="IPR001356">
    <property type="entry name" value="HD"/>
</dbReference>
<accession>A0A336LMS4</accession>
<protein>
    <submittedName>
        <fullName evidence="9">CSON005628 protein</fullName>
    </submittedName>
</protein>
<dbReference type="GO" id="GO:0005634">
    <property type="term" value="C:nucleus"/>
    <property type="evidence" value="ECO:0007669"/>
    <property type="project" value="UniProtKB-SubCell"/>
</dbReference>
<dbReference type="InterPro" id="IPR017970">
    <property type="entry name" value="Homeobox_CS"/>
</dbReference>
<dbReference type="PANTHER" id="PTHR24329:SF543">
    <property type="entry name" value="FI01017P-RELATED"/>
    <property type="match status" value="1"/>
</dbReference>
<dbReference type="Pfam" id="PF00046">
    <property type="entry name" value="Homeodomain"/>
    <property type="match status" value="1"/>
</dbReference>
<dbReference type="SUPFAM" id="SSF46689">
    <property type="entry name" value="Homeodomain-like"/>
    <property type="match status" value="1"/>
</dbReference>
<sequence length="187" mass="21321">MISIKSNAEIVLHLQVVVTTLIFNIFLILLLFYILGQLSALEKVFEKTHYPDAFVREELASKVGLSEARVQVWFQNRRAKFRRNERTLNKSTSSSSLTPTFTSVKSSNFLGRSNQIEFSNSYPTVHFPNFSMLGSQIRNSTFSFGNNFDTYQQDASSTCAYFSSAYCASNLHNYQSALTYRSNNIDQ</sequence>
<keyword evidence="3 5" id="KW-0371">Homeobox</keyword>
<dbReference type="EMBL" id="UFQT01000021">
    <property type="protein sequence ID" value="SSX17919.1"/>
    <property type="molecule type" value="Genomic_DNA"/>
</dbReference>
<gene>
    <name evidence="9" type="primary">CSON005628</name>
</gene>
<feature type="domain" description="Homeobox" evidence="8">
    <location>
        <begin position="37"/>
        <end position="84"/>
    </location>
</feature>
<evidence type="ECO:0000256" key="2">
    <source>
        <dbReference type="ARBA" id="ARBA00023125"/>
    </source>
</evidence>
<keyword evidence="7" id="KW-0812">Transmembrane</keyword>
<keyword evidence="7" id="KW-0472">Membrane</keyword>
<dbReference type="PRINTS" id="PR00031">
    <property type="entry name" value="HTHREPRESSR"/>
</dbReference>
<evidence type="ECO:0000256" key="4">
    <source>
        <dbReference type="ARBA" id="ARBA00023242"/>
    </source>
</evidence>
<dbReference type="InterPro" id="IPR050649">
    <property type="entry name" value="Paired_Homeobox_TFs"/>
</dbReference>
<keyword evidence="2 5" id="KW-0238">DNA-binding</keyword>
<proteinExistence type="predicted"/>
<evidence type="ECO:0000256" key="7">
    <source>
        <dbReference type="SAM" id="Phobius"/>
    </source>
</evidence>
<dbReference type="PROSITE" id="PS00027">
    <property type="entry name" value="HOMEOBOX_1"/>
    <property type="match status" value="1"/>
</dbReference>
<dbReference type="SMART" id="SM00389">
    <property type="entry name" value="HOX"/>
    <property type="match status" value="1"/>
</dbReference>
<keyword evidence="7" id="KW-1133">Transmembrane helix</keyword>
<evidence type="ECO:0000256" key="3">
    <source>
        <dbReference type="ARBA" id="ARBA00023155"/>
    </source>
</evidence>